<dbReference type="eggNOG" id="COG1433">
    <property type="taxonomic scope" value="Bacteria"/>
</dbReference>
<feature type="domain" description="Dinitrogenase iron-molybdenum cofactor biosynthesis" evidence="2">
    <location>
        <begin position="47"/>
        <end position="142"/>
    </location>
</feature>
<dbReference type="OrthoDB" id="280278at2"/>
<proteinExistence type="predicted"/>
<sequence>MELIGDDEASRNQTEVTNVDAERKNESADHLGFEPPVIRIAVATRGGGKVNVHFGHASEFWVYDVSGQSTTFLEVRHVEAYCTGRSESGEPVDKKKIFDDTAALFADCQAILCSGIGDSPRSKLLQRGIAAISGKGDIEELLLESAEFYASLGLSK</sequence>
<reference evidence="3 4" key="1">
    <citation type="submission" date="2014-08" db="EMBL/GenBank/DDBJ databases">
        <title>Comparative genomics of the Paenibacillus odorifer group.</title>
        <authorList>
            <person name="den Bakker H.C."/>
            <person name="Tsai Y.-C."/>
            <person name="Martin N."/>
            <person name="Korlach J."/>
            <person name="Wiedmann M."/>
        </authorList>
    </citation>
    <scope>NUCLEOTIDE SEQUENCE [LARGE SCALE GENOMIC DNA]</scope>
    <source>
        <strain evidence="3 4">DSM 1735</strain>
    </source>
</reference>
<organism evidence="3 4">
    <name type="scientific">Paenibacillus durus</name>
    <name type="common">Paenibacillus azotofixans</name>
    <dbReference type="NCBI Taxonomy" id="44251"/>
    <lineage>
        <taxon>Bacteria</taxon>
        <taxon>Bacillati</taxon>
        <taxon>Bacillota</taxon>
        <taxon>Bacilli</taxon>
        <taxon>Bacillales</taxon>
        <taxon>Paenibacillaceae</taxon>
        <taxon>Paenibacillus</taxon>
    </lineage>
</organism>
<dbReference type="Proteomes" id="UP000029409">
    <property type="component" value="Chromosome"/>
</dbReference>
<dbReference type="Gene3D" id="3.30.420.130">
    <property type="entry name" value="Dinitrogenase iron-molybdenum cofactor biosynthesis domain"/>
    <property type="match status" value="1"/>
</dbReference>
<dbReference type="AlphaFoldDB" id="A0A089HVU7"/>
<dbReference type="InterPro" id="IPR036105">
    <property type="entry name" value="DiNase_FeMo-co_biosyn_sf"/>
</dbReference>
<evidence type="ECO:0000259" key="2">
    <source>
        <dbReference type="Pfam" id="PF02579"/>
    </source>
</evidence>
<dbReference type="InterPro" id="IPR034165">
    <property type="entry name" value="NifB_C"/>
</dbReference>
<dbReference type="SUPFAM" id="SSF53146">
    <property type="entry name" value="Nitrogenase accessory factor-like"/>
    <property type="match status" value="1"/>
</dbReference>
<evidence type="ECO:0000256" key="1">
    <source>
        <dbReference type="SAM" id="MobiDB-lite"/>
    </source>
</evidence>
<dbReference type="PANTHER" id="PTHR33937:SF1">
    <property type="entry name" value="IRON-MOLIBDENUM COFACTOR PROCESSING PROTEIN"/>
    <property type="match status" value="1"/>
</dbReference>
<dbReference type="CDD" id="cd00852">
    <property type="entry name" value="NifB"/>
    <property type="match status" value="1"/>
</dbReference>
<dbReference type="EMBL" id="CP009288">
    <property type="protein sequence ID" value="AIQ14453.1"/>
    <property type="molecule type" value="Genomic_DNA"/>
</dbReference>
<feature type="region of interest" description="Disordered" evidence="1">
    <location>
        <begin position="1"/>
        <end position="28"/>
    </location>
</feature>
<gene>
    <name evidence="3" type="ORF">PDUR_23010</name>
</gene>
<accession>A0A089HVU7</accession>
<dbReference type="STRING" id="44251.PDUR_23010"/>
<dbReference type="Pfam" id="PF02579">
    <property type="entry name" value="Nitro_FeMo-Co"/>
    <property type="match status" value="1"/>
</dbReference>
<evidence type="ECO:0000313" key="4">
    <source>
        <dbReference type="Proteomes" id="UP000029409"/>
    </source>
</evidence>
<keyword evidence="4" id="KW-1185">Reference proteome</keyword>
<dbReference type="PANTHER" id="PTHR33937">
    <property type="entry name" value="IRON-MOLYBDENUM PROTEIN-RELATED-RELATED"/>
    <property type="match status" value="1"/>
</dbReference>
<dbReference type="RefSeq" id="WP_042208221.1">
    <property type="nucleotide sequence ID" value="NZ_CP009288.1"/>
</dbReference>
<evidence type="ECO:0000313" key="3">
    <source>
        <dbReference type="EMBL" id="AIQ14453.1"/>
    </source>
</evidence>
<protein>
    <recommendedName>
        <fullName evidence="2">Dinitrogenase iron-molybdenum cofactor biosynthesis domain-containing protein</fullName>
    </recommendedName>
</protein>
<dbReference type="KEGG" id="pdu:PDUR_23010"/>
<dbReference type="InterPro" id="IPR051840">
    <property type="entry name" value="NifX/NifY_domain"/>
</dbReference>
<dbReference type="InterPro" id="IPR003731">
    <property type="entry name" value="Di-Nase_FeMo-co_biosynth"/>
</dbReference>
<name>A0A089HVU7_PAEDU</name>